<reference evidence="2 3" key="1">
    <citation type="submission" date="2016-07" db="EMBL/GenBank/DDBJ databases">
        <title>Multiple horizontal gene transfer events from other fungi enriched the ability of initially mycotrophic Trichoderma (Ascomycota) to feed on dead plant biomass.</title>
        <authorList>
            <consortium name="DOE Joint Genome Institute"/>
            <person name="Aerts A."/>
            <person name="Atanasova L."/>
            <person name="Chenthamara K."/>
            <person name="Zhang J."/>
            <person name="Grujic M."/>
            <person name="Henrissat B."/>
            <person name="Kuo A."/>
            <person name="Salamov A."/>
            <person name="Lipzen A."/>
            <person name="Labutti K."/>
            <person name="Barry K."/>
            <person name="Miao Y."/>
            <person name="Rahimi M.J."/>
            <person name="Shen Q."/>
            <person name="Grigoriev I.V."/>
            <person name="Kubicek C.P."/>
            <person name="Druzhinina I.S."/>
        </authorList>
    </citation>
    <scope>NUCLEOTIDE SEQUENCE [LARGE SCALE GENOMIC DNA]</scope>
    <source>
        <strain evidence="2 3">ATCC 18648</strain>
    </source>
</reference>
<sequence length="145" mass="16032">MLLHALRRSAAQGQSKLEPQADSGEPRVRSGCKRKWLGRTFELWQSRDISRESGARHGRSASHCGKLCGPVGAGMRDEAGIQRAWGLVFIGRCVTWPRECAREQAQARKPAQMEAGRVSLWALNNGGGIREERLHTCPSSGRRAE</sequence>
<name>A0A2T4BWY2_TRILO</name>
<gene>
    <name evidence="2" type="ORF">M440DRAFT_1053254</name>
</gene>
<evidence type="ECO:0000313" key="3">
    <source>
        <dbReference type="Proteomes" id="UP000240760"/>
    </source>
</evidence>
<dbReference type="Proteomes" id="UP000240760">
    <property type="component" value="Unassembled WGS sequence"/>
</dbReference>
<keyword evidence="3" id="KW-1185">Reference proteome</keyword>
<proteinExistence type="predicted"/>
<dbReference type="AlphaFoldDB" id="A0A2T4BWY2"/>
<organism evidence="2 3">
    <name type="scientific">Trichoderma longibrachiatum ATCC 18648</name>
    <dbReference type="NCBI Taxonomy" id="983965"/>
    <lineage>
        <taxon>Eukaryota</taxon>
        <taxon>Fungi</taxon>
        <taxon>Dikarya</taxon>
        <taxon>Ascomycota</taxon>
        <taxon>Pezizomycotina</taxon>
        <taxon>Sordariomycetes</taxon>
        <taxon>Hypocreomycetidae</taxon>
        <taxon>Hypocreales</taxon>
        <taxon>Hypocreaceae</taxon>
        <taxon>Trichoderma</taxon>
    </lineage>
</organism>
<feature type="region of interest" description="Disordered" evidence="1">
    <location>
        <begin position="8"/>
        <end position="29"/>
    </location>
</feature>
<accession>A0A2T4BWY2</accession>
<evidence type="ECO:0000313" key="2">
    <source>
        <dbReference type="EMBL" id="PTB73840.1"/>
    </source>
</evidence>
<dbReference type="EMBL" id="KZ679137">
    <property type="protein sequence ID" value="PTB73840.1"/>
    <property type="molecule type" value="Genomic_DNA"/>
</dbReference>
<evidence type="ECO:0000256" key="1">
    <source>
        <dbReference type="SAM" id="MobiDB-lite"/>
    </source>
</evidence>
<protein>
    <submittedName>
        <fullName evidence="2">Uncharacterized protein</fullName>
    </submittedName>
</protein>